<dbReference type="GO" id="GO:0042910">
    <property type="term" value="F:xenobiotic transmembrane transporter activity"/>
    <property type="evidence" value="ECO:0007669"/>
    <property type="project" value="InterPro"/>
</dbReference>
<name>A0A174ZXA2_9FIRM</name>
<sequence>MKEEIKLSDHFGYRKLMRFTMPSIVMLIFTSIYGVVDGLFVSNFVGKTSFAAVNLIMPVLMILGCVGFMFGTGGGALIAMSLGEGKKEKASHIFSFIVAFSAICGIVLGLLGIILIRPVAMMLGAEGKLLSDCVLYGRIILAALPFYILQFEFQCLFATAGKPKLGLYVTVAAGVTNMALDALFVAGFRWGLVGAALATSMSELVGGAIPVVYFMKKNTSLLRLTKFRFDIRILGKAASNGASEFMNNVSASLVSMLYNMQLMKYAGENGIAAYGVVMYVNFIFQAIFMGYSVGSAPIVGFNYGSGNKKELKSILGKGIRIIVVGAFTMFVLGQVLARPLAQVFVGYDKELFDITVAGFMIFSCSFLFSGFPILGSSFFTALSDGLTSALISFLRTLVFQVTAVLILPVFFKLTGVWMSVVVAEFLAMIATIIFLVAKKKKYGY</sequence>
<evidence type="ECO:0000256" key="4">
    <source>
        <dbReference type="ARBA" id="ARBA00022448"/>
    </source>
</evidence>
<evidence type="ECO:0000256" key="7">
    <source>
        <dbReference type="ARBA" id="ARBA00022989"/>
    </source>
</evidence>
<dbReference type="GeneID" id="41356187"/>
<evidence type="ECO:0000313" key="12">
    <source>
        <dbReference type="EMBL" id="CUQ88501.1"/>
    </source>
</evidence>
<feature type="transmembrane region" description="Helical" evidence="10">
    <location>
        <begin position="357"/>
        <end position="382"/>
    </location>
</feature>
<dbReference type="RefSeq" id="WP_012739719.1">
    <property type="nucleotide sequence ID" value="NZ_CABIXW010000006.1"/>
</dbReference>
<dbReference type="EMBL" id="CZBU01000004">
    <property type="protein sequence ID" value="CUQ78484.1"/>
    <property type="molecule type" value="Genomic_DNA"/>
</dbReference>
<dbReference type="GO" id="GO:0015297">
    <property type="term" value="F:antiporter activity"/>
    <property type="evidence" value="ECO:0007669"/>
    <property type="project" value="InterPro"/>
</dbReference>
<dbReference type="OMA" id="AINIVWP"/>
<dbReference type="InterPro" id="IPR048279">
    <property type="entry name" value="MdtK-like"/>
</dbReference>
<evidence type="ECO:0000313" key="13">
    <source>
        <dbReference type="EMBL" id="MSC58097.1"/>
    </source>
</evidence>
<evidence type="ECO:0000313" key="11">
    <source>
        <dbReference type="EMBL" id="CUQ78484.1"/>
    </source>
</evidence>
<keyword evidence="7 10" id="KW-1133">Transmembrane helix</keyword>
<feature type="transmembrane region" description="Helical" evidence="10">
    <location>
        <begin position="16"/>
        <end position="36"/>
    </location>
</feature>
<dbReference type="EMBL" id="CZBV01000006">
    <property type="protein sequence ID" value="CUQ88501.1"/>
    <property type="molecule type" value="Genomic_DNA"/>
</dbReference>
<evidence type="ECO:0000313" key="15">
    <source>
        <dbReference type="Proteomes" id="UP000095780"/>
    </source>
</evidence>
<evidence type="ECO:0000256" key="3">
    <source>
        <dbReference type="ARBA" id="ARBA00022106"/>
    </source>
</evidence>
<keyword evidence="6 10" id="KW-0812">Transmembrane</keyword>
<feature type="transmembrane region" description="Helical" evidence="10">
    <location>
        <begin position="135"/>
        <end position="153"/>
    </location>
</feature>
<dbReference type="Proteomes" id="UP000095621">
    <property type="component" value="Unassembled WGS sequence"/>
</dbReference>
<feature type="transmembrane region" description="Helical" evidence="10">
    <location>
        <begin position="56"/>
        <end position="81"/>
    </location>
</feature>
<proteinExistence type="inferred from homology"/>
<dbReference type="PIRSF" id="PIRSF006603">
    <property type="entry name" value="DinF"/>
    <property type="match status" value="1"/>
</dbReference>
<feature type="transmembrane region" description="Helical" evidence="10">
    <location>
        <begin position="192"/>
        <end position="216"/>
    </location>
</feature>
<protein>
    <recommendedName>
        <fullName evidence="3">Multidrug export protein MepA</fullName>
    </recommendedName>
</protein>
<feature type="transmembrane region" description="Helical" evidence="10">
    <location>
        <begin position="165"/>
        <end position="186"/>
    </location>
</feature>
<organism evidence="12 15">
    <name type="scientific">Lachnospira eligens</name>
    <dbReference type="NCBI Taxonomy" id="39485"/>
    <lineage>
        <taxon>Bacteria</taxon>
        <taxon>Bacillati</taxon>
        <taxon>Bacillota</taxon>
        <taxon>Clostridia</taxon>
        <taxon>Lachnospirales</taxon>
        <taxon>Lachnospiraceae</taxon>
        <taxon>Lachnospira</taxon>
    </lineage>
</organism>
<dbReference type="AlphaFoldDB" id="A0A174ZXA2"/>
<feature type="transmembrane region" description="Helical" evidence="10">
    <location>
        <begin position="93"/>
        <end position="115"/>
    </location>
</feature>
<dbReference type="OrthoDB" id="9808954at2"/>
<feature type="transmembrane region" description="Helical" evidence="10">
    <location>
        <begin position="271"/>
        <end position="293"/>
    </location>
</feature>
<dbReference type="PANTHER" id="PTHR43823:SF3">
    <property type="entry name" value="MULTIDRUG EXPORT PROTEIN MEPA"/>
    <property type="match status" value="1"/>
</dbReference>
<dbReference type="Pfam" id="PF01554">
    <property type="entry name" value="MatE"/>
    <property type="match status" value="2"/>
</dbReference>
<evidence type="ECO:0000313" key="16">
    <source>
        <dbReference type="Proteomes" id="UP000481964"/>
    </source>
</evidence>
<reference evidence="14 15" key="1">
    <citation type="submission" date="2015-09" db="EMBL/GenBank/DDBJ databases">
        <authorList>
            <consortium name="Pathogen Informatics"/>
        </authorList>
    </citation>
    <scope>NUCLEOTIDE SEQUENCE [LARGE SCALE GENOMIC DNA]</scope>
    <source>
        <strain evidence="11 14">2789STDY5834875</strain>
        <strain evidence="12 15">2789STDY5834878</strain>
    </source>
</reference>
<feature type="transmembrane region" description="Helical" evidence="10">
    <location>
        <begin position="417"/>
        <end position="437"/>
    </location>
</feature>
<dbReference type="PANTHER" id="PTHR43823">
    <property type="entry name" value="SPORULATION PROTEIN YKVU"/>
    <property type="match status" value="1"/>
</dbReference>
<comment type="subcellular location">
    <subcellularLocation>
        <location evidence="1">Cell membrane</location>
        <topology evidence="1">Multi-pass membrane protein</topology>
    </subcellularLocation>
</comment>
<keyword evidence="9" id="KW-0046">Antibiotic resistance</keyword>
<gene>
    <name evidence="12" type="primary">mepA_14</name>
    <name evidence="11" type="synonym">mepA_16</name>
    <name evidence="11" type="ORF">ERS852490_02129</name>
    <name evidence="12" type="ORF">ERS852492_02275</name>
    <name evidence="13" type="ORF">GKE48_11695</name>
</gene>
<evidence type="ECO:0000256" key="5">
    <source>
        <dbReference type="ARBA" id="ARBA00022475"/>
    </source>
</evidence>
<dbReference type="CDD" id="cd13143">
    <property type="entry name" value="MATE_MepA_like"/>
    <property type="match status" value="1"/>
</dbReference>
<dbReference type="GO" id="GO:0005886">
    <property type="term" value="C:plasma membrane"/>
    <property type="evidence" value="ECO:0007669"/>
    <property type="project" value="UniProtKB-SubCell"/>
</dbReference>
<comment type="similarity">
    <text evidence="2">Belongs to the multi antimicrobial extrusion (MATE) (TC 2.A.66.1) family. MepA subfamily.</text>
</comment>
<dbReference type="InterPro" id="IPR002528">
    <property type="entry name" value="MATE_fam"/>
</dbReference>
<dbReference type="Proteomes" id="UP000481964">
    <property type="component" value="Unassembled WGS sequence"/>
</dbReference>
<keyword evidence="5" id="KW-1003">Cell membrane</keyword>
<dbReference type="Proteomes" id="UP000095780">
    <property type="component" value="Unassembled WGS sequence"/>
</dbReference>
<reference evidence="13 16" key="2">
    <citation type="journal article" date="2019" name="Nat. Med.">
        <title>A library of human gut bacterial isolates paired with longitudinal multiomics data enables mechanistic microbiome research.</title>
        <authorList>
            <person name="Poyet M."/>
            <person name="Groussin M."/>
            <person name="Gibbons S.M."/>
            <person name="Avila-Pacheco J."/>
            <person name="Jiang X."/>
            <person name="Kearney S.M."/>
            <person name="Perrotta A.R."/>
            <person name="Berdy B."/>
            <person name="Zhao S."/>
            <person name="Lieberman T.D."/>
            <person name="Swanson P.K."/>
            <person name="Smith M."/>
            <person name="Roesemann S."/>
            <person name="Alexander J.E."/>
            <person name="Rich S.A."/>
            <person name="Livny J."/>
            <person name="Vlamakis H."/>
            <person name="Clish C."/>
            <person name="Bullock K."/>
            <person name="Deik A."/>
            <person name="Scott J."/>
            <person name="Pierce K.A."/>
            <person name="Xavier R.J."/>
            <person name="Alm E.J."/>
        </authorList>
    </citation>
    <scope>NUCLEOTIDE SEQUENCE [LARGE SCALE GENOMIC DNA]</scope>
    <source>
        <strain evidence="13 16">BIOML-A1</strain>
    </source>
</reference>
<evidence type="ECO:0000256" key="9">
    <source>
        <dbReference type="ARBA" id="ARBA00023251"/>
    </source>
</evidence>
<evidence type="ECO:0000313" key="14">
    <source>
        <dbReference type="Proteomes" id="UP000095621"/>
    </source>
</evidence>
<keyword evidence="4" id="KW-0813">Transport</keyword>
<feature type="transmembrane region" description="Helical" evidence="10">
    <location>
        <begin position="389"/>
        <end position="411"/>
    </location>
</feature>
<dbReference type="GO" id="GO:0046677">
    <property type="term" value="P:response to antibiotic"/>
    <property type="evidence" value="ECO:0007669"/>
    <property type="project" value="UniProtKB-KW"/>
</dbReference>
<feature type="transmembrane region" description="Helical" evidence="10">
    <location>
        <begin position="314"/>
        <end position="337"/>
    </location>
</feature>
<evidence type="ECO:0000256" key="1">
    <source>
        <dbReference type="ARBA" id="ARBA00004651"/>
    </source>
</evidence>
<dbReference type="InterPro" id="IPR045070">
    <property type="entry name" value="MATE_MepA-like"/>
</dbReference>
<accession>A0A174ZXA2</accession>
<keyword evidence="8 10" id="KW-0472">Membrane</keyword>
<evidence type="ECO:0000256" key="6">
    <source>
        <dbReference type="ARBA" id="ARBA00022692"/>
    </source>
</evidence>
<dbReference type="EMBL" id="WKRD01000009">
    <property type="protein sequence ID" value="MSC58097.1"/>
    <property type="molecule type" value="Genomic_DNA"/>
</dbReference>
<evidence type="ECO:0000256" key="10">
    <source>
        <dbReference type="SAM" id="Phobius"/>
    </source>
</evidence>
<evidence type="ECO:0000256" key="2">
    <source>
        <dbReference type="ARBA" id="ARBA00008417"/>
    </source>
</evidence>
<dbReference type="InterPro" id="IPR051327">
    <property type="entry name" value="MATE_MepA_subfamily"/>
</dbReference>
<evidence type="ECO:0000256" key="8">
    <source>
        <dbReference type="ARBA" id="ARBA00023136"/>
    </source>
</evidence>